<evidence type="ECO:0000256" key="3">
    <source>
        <dbReference type="ARBA" id="ARBA00023082"/>
    </source>
</evidence>
<evidence type="ECO:0000256" key="1">
    <source>
        <dbReference type="ARBA" id="ARBA00010641"/>
    </source>
</evidence>
<dbReference type="PANTHER" id="PTHR43133:SF50">
    <property type="entry name" value="ECF RNA POLYMERASE SIGMA FACTOR SIGM"/>
    <property type="match status" value="1"/>
</dbReference>
<feature type="domain" description="RNA polymerase sigma factor 70 region 4 type 2" evidence="7">
    <location>
        <begin position="131"/>
        <end position="181"/>
    </location>
</feature>
<protein>
    <submittedName>
        <fullName evidence="8">RNA polymerase sigma factor (Sigma-70 family)</fullName>
    </submittedName>
</protein>
<dbReference type="Gene3D" id="1.10.1740.10">
    <property type="match status" value="1"/>
</dbReference>
<reference evidence="8 9" key="1">
    <citation type="submission" date="2019-02" db="EMBL/GenBank/DDBJ databases">
        <title>Genomic Encyclopedia of Type Strains, Phase IV (KMG-IV): sequencing the most valuable type-strain genomes for metagenomic binning, comparative biology and taxonomic classification.</title>
        <authorList>
            <person name="Goeker M."/>
        </authorList>
    </citation>
    <scope>NUCLEOTIDE SEQUENCE [LARGE SCALE GENOMIC DNA]</scope>
    <source>
        <strain evidence="8 9">DSM 101727</strain>
    </source>
</reference>
<dbReference type="OrthoDB" id="3688906at2"/>
<feature type="domain" description="RNA polymerase sigma-70 region 2" evidence="6">
    <location>
        <begin position="44"/>
        <end position="106"/>
    </location>
</feature>
<accession>A0A4Q7KVM2</accession>
<evidence type="ECO:0000259" key="6">
    <source>
        <dbReference type="Pfam" id="PF04542"/>
    </source>
</evidence>
<dbReference type="GO" id="GO:0016987">
    <property type="term" value="F:sigma factor activity"/>
    <property type="evidence" value="ECO:0007669"/>
    <property type="project" value="UniProtKB-KW"/>
</dbReference>
<organism evidence="8 9">
    <name type="scientific">Herbihabitans rhizosphaerae</name>
    <dbReference type="NCBI Taxonomy" id="1872711"/>
    <lineage>
        <taxon>Bacteria</taxon>
        <taxon>Bacillati</taxon>
        <taxon>Actinomycetota</taxon>
        <taxon>Actinomycetes</taxon>
        <taxon>Pseudonocardiales</taxon>
        <taxon>Pseudonocardiaceae</taxon>
        <taxon>Herbihabitans</taxon>
    </lineage>
</organism>
<evidence type="ECO:0000256" key="2">
    <source>
        <dbReference type="ARBA" id="ARBA00023015"/>
    </source>
</evidence>
<dbReference type="InterPro" id="IPR007627">
    <property type="entry name" value="RNA_pol_sigma70_r2"/>
</dbReference>
<dbReference type="AlphaFoldDB" id="A0A4Q7KVM2"/>
<keyword evidence="9" id="KW-1185">Reference proteome</keyword>
<dbReference type="InterPro" id="IPR014284">
    <property type="entry name" value="RNA_pol_sigma-70_dom"/>
</dbReference>
<dbReference type="Pfam" id="PF04542">
    <property type="entry name" value="Sigma70_r2"/>
    <property type="match status" value="1"/>
</dbReference>
<keyword evidence="2" id="KW-0805">Transcription regulation</keyword>
<dbReference type="InterPro" id="IPR013324">
    <property type="entry name" value="RNA_pol_sigma_r3/r4-like"/>
</dbReference>
<dbReference type="GO" id="GO:0003677">
    <property type="term" value="F:DNA binding"/>
    <property type="evidence" value="ECO:0007669"/>
    <property type="project" value="UniProtKB-KW"/>
</dbReference>
<evidence type="ECO:0000259" key="7">
    <source>
        <dbReference type="Pfam" id="PF08281"/>
    </source>
</evidence>
<dbReference type="InterPro" id="IPR039425">
    <property type="entry name" value="RNA_pol_sigma-70-like"/>
</dbReference>
<dbReference type="InterPro" id="IPR013249">
    <property type="entry name" value="RNA_pol_sigma70_r4_t2"/>
</dbReference>
<evidence type="ECO:0000256" key="5">
    <source>
        <dbReference type="ARBA" id="ARBA00023163"/>
    </source>
</evidence>
<proteinExistence type="inferred from homology"/>
<dbReference type="Proteomes" id="UP000294257">
    <property type="component" value="Unassembled WGS sequence"/>
</dbReference>
<dbReference type="Pfam" id="PF08281">
    <property type="entry name" value="Sigma70_r4_2"/>
    <property type="match status" value="1"/>
</dbReference>
<evidence type="ECO:0000313" key="9">
    <source>
        <dbReference type="Proteomes" id="UP000294257"/>
    </source>
</evidence>
<dbReference type="SUPFAM" id="SSF88946">
    <property type="entry name" value="Sigma2 domain of RNA polymerase sigma factors"/>
    <property type="match status" value="1"/>
</dbReference>
<keyword evidence="3" id="KW-0731">Sigma factor</keyword>
<comment type="caution">
    <text evidence="8">The sequence shown here is derived from an EMBL/GenBank/DDBJ whole genome shotgun (WGS) entry which is preliminary data.</text>
</comment>
<evidence type="ECO:0000313" key="8">
    <source>
        <dbReference type="EMBL" id="RZS40764.1"/>
    </source>
</evidence>
<name>A0A4Q7KVM2_9PSEU</name>
<dbReference type="EMBL" id="SGWQ01000003">
    <property type="protein sequence ID" value="RZS40764.1"/>
    <property type="molecule type" value="Genomic_DNA"/>
</dbReference>
<dbReference type="GO" id="GO:0006352">
    <property type="term" value="P:DNA-templated transcription initiation"/>
    <property type="evidence" value="ECO:0007669"/>
    <property type="project" value="InterPro"/>
</dbReference>
<dbReference type="PANTHER" id="PTHR43133">
    <property type="entry name" value="RNA POLYMERASE ECF-TYPE SIGMA FACTO"/>
    <property type="match status" value="1"/>
</dbReference>
<comment type="similarity">
    <text evidence="1">Belongs to the sigma-70 factor family. ECF subfamily.</text>
</comment>
<dbReference type="NCBIfam" id="TIGR02937">
    <property type="entry name" value="sigma70-ECF"/>
    <property type="match status" value="1"/>
</dbReference>
<dbReference type="SUPFAM" id="SSF88659">
    <property type="entry name" value="Sigma3 and sigma4 domains of RNA polymerase sigma factors"/>
    <property type="match status" value="1"/>
</dbReference>
<dbReference type="InterPro" id="IPR036388">
    <property type="entry name" value="WH-like_DNA-bd_sf"/>
</dbReference>
<keyword evidence="4" id="KW-0238">DNA-binding</keyword>
<dbReference type="InterPro" id="IPR013325">
    <property type="entry name" value="RNA_pol_sigma_r2"/>
</dbReference>
<evidence type="ECO:0000256" key="4">
    <source>
        <dbReference type="ARBA" id="ARBA00023125"/>
    </source>
</evidence>
<dbReference type="Gene3D" id="1.10.10.10">
    <property type="entry name" value="Winged helix-like DNA-binding domain superfamily/Winged helix DNA-binding domain"/>
    <property type="match status" value="1"/>
</dbReference>
<dbReference type="CDD" id="cd06171">
    <property type="entry name" value="Sigma70_r4"/>
    <property type="match status" value="1"/>
</dbReference>
<gene>
    <name evidence="8" type="ORF">EV193_10377</name>
</gene>
<keyword evidence="5" id="KW-0804">Transcription</keyword>
<dbReference type="RefSeq" id="WP_130343776.1">
    <property type="nucleotide sequence ID" value="NZ_SGWQ01000003.1"/>
</dbReference>
<sequence>MSTAQTIRPVAEPSEDALRTVLAALAGTLEPAPPPIDSTLDAIRSPLLRRAFRLCGCRDQAEDLVQSTFERLLSRRTTLTGIGRLESYAQRVLHSIFVDERRTSGRAREVLVANIPELSIPVPDDDGESTVLQRLAELPTRQKIALWLRFGQDLSVEETATRMGCTASSVTSQTSRGLRALRTAIAG</sequence>